<dbReference type="Gene3D" id="3.80.10.10">
    <property type="entry name" value="Ribonuclease Inhibitor"/>
    <property type="match status" value="1"/>
</dbReference>
<evidence type="ECO:0000313" key="1">
    <source>
        <dbReference type="EMBL" id="CEP17757.1"/>
    </source>
</evidence>
<dbReference type="Proteomes" id="UP000054107">
    <property type="component" value="Unassembled WGS sequence"/>
</dbReference>
<organism evidence="1 2">
    <name type="scientific">Parasitella parasitica</name>
    <dbReference type="NCBI Taxonomy" id="35722"/>
    <lineage>
        <taxon>Eukaryota</taxon>
        <taxon>Fungi</taxon>
        <taxon>Fungi incertae sedis</taxon>
        <taxon>Mucoromycota</taxon>
        <taxon>Mucoromycotina</taxon>
        <taxon>Mucoromycetes</taxon>
        <taxon>Mucorales</taxon>
        <taxon>Mucorineae</taxon>
        <taxon>Mucoraceae</taxon>
        <taxon>Parasitella</taxon>
    </lineage>
</organism>
<name>A0A0B7NK11_9FUNG</name>
<evidence type="ECO:0000313" key="2">
    <source>
        <dbReference type="Proteomes" id="UP000054107"/>
    </source>
</evidence>
<proteinExistence type="predicted"/>
<dbReference type="InterPro" id="IPR032675">
    <property type="entry name" value="LRR_dom_sf"/>
</dbReference>
<dbReference type="EMBL" id="LN733737">
    <property type="protein sequence ID" value="CEP17757.1"/>
    <property type="molecule type" value="Genomic_DNA"/>
</dbReference>
<reference evidence="1 2" key="1">
    <citation type="submission" date="2014-09" db="EMBL/GenBank/DDBJ databases">
        <authorList>
            <person name="Ellenberger Sabrina"/>
        </authorList>
    </citation>
    <scope>NUCLEOTIDE SEQUENCE [LARGE SCALE GENOMIC DNA]</scope>
    <source>
        <strain evidence="1 2">CBS 412.66</strain>
    </source>
</reference>
<dbReference type="PANTHER" id="PTHR13318">
    <property type="entry name" value="PARTNER OF PAIRED, ISOFORM B-RELATED"/>
    <property type="match status" value="1"/>
</dbReference>
<dbReference type="GO" id="GO:0019005">
    <property type="term" value="C:SCF ubiquitin ligase complex"/>
    <property type="evidence" value="ECO:0007669"/>
    <property type="project" value="TreeGrafter"/>
</dbReference>
<dbReference type="InterPro" id="IPR006553">
    <property type="entry name" value="Leu-rich_rpt_Cys-con_subtyp"/>
</dbReference>
<sequence>MIATARKSLTSVNLSQCYCLSTFAIKPLLTMPSHQLVSLVLYGCGNMDSQVMADIIFRHSNILKCLRLTEINDTIIDAIKACKKLNDLGLEHCSDTALSKSALTRFFTDLSKNQVQLTHIRLRDIDSLSCQHLRTIAESNMKTSLVHLDMSECNRIKAPGISWLATGCTNLQTLLLAYQAGVTNQAIQLFIGNCHQLKHMDISGCRLLTDHAFFPLLETLSDNLMEISLETLNVSGLDLLSGSMVHQLLTRIDSLKELCLGVTYDLNAAELILQALNVNDDQTRFYIDTERFYTISKLSLTNRVPCVNRGRCLVAAQQEDVTILPSSSTWGLPLL</sequence>
<dbReference type="SUPFAM" id="SSF52047">
    <property type="entry name" value="RNI-like"/>
    <property type="match status" value="1"/>
</dbReference>
<gene>
    <name evidence="1" type="primary">PARPA_12057.1 scaffold 44939</name>
</gene>
<protein>
    <recommendedName>
        <fullName evidence="3">F-box domain-containing protein</fullName>
    </recommendedName>
</protein>
<dbReference type="SMART" id="SM00367">
    <property type="entry name" value="LRR_CC"/>
    <property type="match status" value="5"/>
</dbReference>
<evidence type="ECO:0008006" key="3">
    <source>
        <dbReference type="Google" id="ProtNLM"/>
    </source>
</evidence>
<accession>A0A0B7NK11</accession>
<dbReference type="AlphaFoldDB" id="A0A0B7NK11"/>
<dbReference type="STRING" id="35722.A0A0B7NK11"/>
<dbReference type="GO" id="GO:0031146">
    <property type="term" value="P:SCF-dependent proteasomal ubiquitin-dependent protein catabolic process"/>
    <property type="evidence" value="ECO:0007669"/>
    <property type="project" value="TreeGrafter"/>
</dbReference>
<dbReference type="OrthoDB" id="6781668at2759"/>
<keyword evidence="2" id="KW-1185">Reference proteome</keyword>